<evidence type="ECO:0000313" key="14">
    <source>
        <dbReference type="Proteomes" id="UP000294980"/>
    </source>
</evidence>
<keyword evidence="14" id="KW-1185">Reference proteome</keyword>
<feature type="domain" description="Peptidase M48" evidence="12">
    <location>
        <begin position="119"/>
        <end position="335"/>
    </location>
</feature>
<accession>A0A4R2L673</accession>
<keyword evidence="3 13" id="KW-0645">Protease</keyword>
<keyword evidence="2" id="KW-1003">Cell membrane</keyword>
<evidence type="ECO:0000256" key="6">
    <source>
        <dbReference type="ARBA" id="ARBA00022801"/>
    </source>
</evidence>
<feature type="transmembrane region" description="Helical" evidence="11">
    <location>
        <begin position="68"/>
        <end position="88"/>
    </location>
</feature>
<dbReference type="CDD" id="cd07340">
    <property type="entry name" value="M48B_Htpx_like"/>
    <property type="match status" value="1"/>
</dbReference>
<comment type="cofactor">
    <cofactor evidence="1">
        <name>Zn(2+)</name>
        <dbReference type="ChEBI" id="CHEBI:29105"/>
    </cofactor>
</comment>
<evidence type="ECO:0000256" key="9">
    <source>
        <dbReference type="ARBA" id="ARBA00023049"/>
    </source>
</evidence>
<evidence type="ECO:0000256" key="5">
    <source>
        <dbReference type="ARBA" id="ARBA00022723"/>
    </source>
</evidence>
<dbReference type="EMBL" id="SLWX01000012">
    <property type="protein sequence ID" value="TCO74695.1"/>
    <property type="molecule type" value="Genomic_DNA"/>
</dbReference>
<evidence type="ECO:0000256" key="2">
    <source>
        <dbReference type="ARBA" id="ARBA00022475"/>
    </source>
</evidence>
<evidence type="ECO:0000259" key="12">
    <source>
        <dbReference type="Pfam" id="PF01435"/>
    </source>
</evidence>
<organism evidence="13 14">
    <name type="scientific">Chromatocurvus halotolerans</name>
    <dbReference type="NCBI Taxonomy" id="1132028"/>
    <lineage>
        <taxon>Bacteria</taxon>
        <taxon>Pseudomonadati</taxon>
        <taxon>Pseudomonadota</taxon>
        <taxon>Gammaproteobacteria</taxon>
        <taxon>Cellvibrionales</taxon>
        <taxon>Halieaceae</taxon>
        <taxon>Chromatocurvus</taxon>
    </lineage>
</organism>
<keyword evidence="6" id="KW-0378">Hydrolase</keyword>
<dbReference type="Gene3D" id="3.30.2010.10">
    <property type="entry name" value="Metalloproteases ('zincins'), catalytic domain"/>
    <property type="match status" value="1"/>
</dbReference>
<dbReference type="Pfam" id="PF01435">
    <property type="entry name" value="Peptidase_M48"/>
    <property type="match status" value="1"/>
</dbReference>
<sequence>MDFFARQDLARRNTRLLVILFSLAVVALIVLANLLLGGFFWLSDDGRGYSGSGGGLGGLADQLSWERFGWVSLLVLGSVGLVSLVTWIRLASGGKHIAESLGGARVLPQTDDPDERRCLNIVEEIALAAGMPVPDLYVLHEERGINAFAAGVGPADAVVAVTAGTLHHLNRDELQGVIAHEFSHILNGDMRLNIRLAALLKGITFLGDVGYFFLRSGAHRQFRSGRGQQQNNGLPLLGVGLVAIGWIGGLAAGMIKSAISRQKEFLADASAVQFTRNPDGIAGALKVIGGYLPGTLVHAGRAPEMSHLFFGAVTHRLFQPFSTHPPLATRIRRIDPGWNGEYIKRQVRHYTNTPLRRDSVARSEDPTLVLTAALATGVLRETTVDGPAGNMQATFDADASTSVPEPAAPIPVALLRHAHEPLGASAITLAFLLAEDEDTRRHQLDLVEEHGVAGLATLTNTLQSAVADLPAGARLTLVNTCLPALRAMSSPQYREFKQTLLQLIQADGRTSLFEWCIYQLVRHYLDPEFLQVRTATPRFRRMTQVKSQLQRVLSMLAHAGSGDAGDAFAAARDSLQMPSLQLLPIADCSLAGFSRSVHELADCFPLLKPRLLKAMEQAAGADGEACAVERELIAAIAAVIDCPLPPSLQSPVTSSLAY</sequence>
<proteinExistence type="predicted"/>
<reference evidence="13 14" key="1">
    <citation type="submission" date="2019-03" db="EMBL/GenBank/DDBJ databases">
        <title>Genomic Encyclopedia of Type Strains, Phase IV (KMG-IV): sequencing the most valuable type-strain genomes for metagenomic binning, comparative biology and taxonomic classification.</title>
        <authorList>
            <person name="Goeker M."/>
        </authorList>
    </citation>
    <scope>NUCLEOTIDE SEQUENCE [LARGE SCALE GENOMIC DNA]</scope>
    <source>
        <strain evidence="13 14">DSM 23344</strain>
    </source>
</reference>
<keyword evidence="5" id="KW-0479">Metal-binding</keyword>
<evidence type="ECO:0000256" key="1">
    <source>
        <dbReference type="ARBA" id="ARBA00001947"/>
    </source>
</evidence>
<dbReference type="RefSeq" id="WP_117318735.1">
    <property type="nucleotide sequence ID" value="NZ_QQSW01000015.1"/>
</dbReference>
<feature type="transmembrane region" description="Helical" evidence="11">
    <location>
        <begin position="16"/>
        <end position="42"/>
    </location>
</feature>
<gene>
    <name evidence="13" type="ORF">EV688_11254</name>
</gene>
<dbReference type="GO" id="GO:0046872">
    <property type="term" value="F:metal ion binding"/>
    <property type="evidence" value="ECO:0007669"/>
    <property type="project" value="UniProtKB-KW"/>
</dbReference>
<name>A0A4R2L673_9GAMM</name>
<evidence type="ECO:0000256" key="11">
    <source>
        <dbReference type="SAM" id="Phobius"/>
    </source>
</evidence>
<comment type="caution">
    <text evidence="13">The sequence shown here is derived from an EMBL/GenBank/DDBJ whole genome shotgun (WGS) entry which is preliminary data.</text>
</comment>
<dbReference type="GO" id="GO:0004222">
    <property type="term" value="F:metalloendopeptidase activity"/>
    <property type="evidence" value="ECO:0007669"/>
    <property type="project" value="InterPro"/>
</dbReference>
<keyword evidence="4 11" id="KW-0812">Transmembrane</keyword>
<evidence type="ECO:0000256" key="10">
    <source>
        <dbReference type="ARBA" id="ARBA00023136"/>
    </source>
</evidence>
<protein>
    <submittedName>
        <fullName evidence="13">Zn-dependent protease with chaperone function</fullName>
    </submittedName>
</protein>
<dbReference type="OrthoDB" id="15218at2"/>
<evidence type="ECO:0000256" key="4">
    <source>
        <dbReference type="ARBA" id="ARBA00022692"/>
    </source>
</evidence>
<dbReference type="Proteomes" id="UP000294980">
    <property type="component" value="Unassembled WGS sequence"/>
</dbReference>
<keyword evidence="8 11" id="KW-1133">Transmembrane helix</keyword>
<dbReference type="InterPro" id="IPR001915">
    <property type="entry name" value="Peptidase_M48"/>
</dbReference>
<feature type="transmembrane region" description="Helical" evidence="11">
    <location>
        <begin position="234"/>
        <end position="255"/>
    </location>
</feature>
<evidence type="ECO:0000256" key="7">
    <source>
        <dbReference type="ARBA" id="ARBA00022833"/>
    </source>
</evidence>
<dbReference type="PANTHER" id="PTHR43221">
    <property type="entry name" value="PROTEASE HTPX"/>
    <property type="match status" value="1"/>
</dbReference>
<keyword evidence="9" id="KW-0482">Metalloprotease</keyword>
<evidence type="ECO:0000256" key="3">
    <source>
        <dbReference type="ARBA" id="ARBA00022670"/>
    </source>
</evidence>
<keyword evidence="7" id="KW-0862">Zinc</keyword>
<dbReference type="PANTHER" id="PTHR43221:SF2">
    <property type="entry name" value="PROTEASE HTPX HOMOLOG"/>
    <property type="match status" value="1"/>
</dbReference>
<keyword evidence="10 11" id="KW-0472">Membrane</keyword>
<dbReference type="InterPro" id="IPR050083">
    <property type="entry name" value="HtpX_protease"/>
</dbReference>
<dbReference type="GO" id="GO:0006508">
    <property type="term" value="P:proteolysis"/>
    <property type="evidence" value="ECO:0007669"/>
    <property type="project" value="UniProtKB-KW"/>
</dbReference>
<evidence type="ECO:0000313" key="13">
    <source>
        <dbReference type="EMBL" id="TCO74695.1"/>
    </source>
</evidence>
<dbReference type="AlphaFoldDB" id="A0A4R2L673"/>
<evidence type="ECO:0000256" key="8">
    <source>
        <dbReference type="ARBA" id="ARBA00022989"/>
    </source>
</evidence>